<dbReference type="SUPFAM" id="SSF46785">
    <property type="entry name" value="Winged helix' DNA-binding domain"/>
    <property type="match status" value="1"/>
</dbReference>
<evidence type="ECO:0000313" key="6">
    <source>
        <dbReference type="Proteomes" id="UP000320791"/>
    </source>
</evidence>
<dbReference type="Pfam" id="PF07729">
    <property type="entry name" value="FCD"/>
    <property type="match status" value="1"/>
</dbReference>
<dbReference type="SMART" id="SM00345">
    <property type="entry name" value="HTH_GNTR"/>
    <property type="match status" value="1"/>
</dbReference>
<dbReference type="InterPro" id="IPR036390">
    <property type="entry name" value="WH_DNA-bd_sf"/>
</dbReference>
<dbReference type="SMART" id="SM00895">
    <property type="entry name" value="FCD"/>
    <property type="match status" value="1"/>
</dbReference>
<name>A0A5C5UBP1_9CORY</name>
<gene>
    <name evidence="5" type="ORF">FRX94_09900</name>
</gene>
<keyword evidence="6" id="KW-1185">Reference proteome</keyword>
<dbReference type="Gene3D" id="1.10.10.10">
    <property type="entry name" value="Winged helix-like DNA-binding domain superfamily/Winged helix DNA-binding domain"/>
    <property type="match status" value="1"/>
</dbReference>
<dbReference type="InterPro" id="IPR008920">
    <property type="entry name" value="TF_FadR/GntR_C"/>
</dbReference>
<dbReference type="RefSeq" id="WP_146325111.1">
    <property type="nucleotide sequence ID" value="NZ_BAABLR010000068.1"/>
</dbReference>
<keyword evidence="3" id="KW-0804">Transcription</keyword>
<dbReference type="InterPro" id="IPR000524">
    <property type="entry name" value="Tscrpt_reg_HTH_GntR"/>
</dbReference>
<dbReference type="PRINTS" id="PR00035">
    <property type="entry name" value="HTHGNTR"/>
</dbReference>
<dbReference type="CDD" id="cd07377">
    <property type="entry name" value="WHTH_GntR"/>
    <property type="match status" value="1"/>
</dbReference>
<dbReference type="Proteomes" id="UP000320791">
    <property type="component" value="Unassembled WGS sequence"/>
</dbReference>
<evidence type="ECO:0000256" key="1">
    <source>
        <dbReference type="ARBA" id="ARBA00023015"/>
    </source>
</evidence>
<evidence type="ECO:0000256" key="3">
    <source>
        <dbReference type="ARBA" id="ARBA00023163"/>
    </source>
</evidence>
<accession>A0A5C5UBP1</accession>
<dbReference type="InterPro" id="IPR011711">
    <property type="entry name" value="GntR_C"/>
</dbReference>
<evidence type="ECO:0000313" key="5">
    <source>
        <dbReference type="EMBL" id="TWT23045.1"/>
    </source>
</evidence>
<dbReference type="SUPFAM" id="SSF48008">
    <property type="entry name" value="GntR ligand-binding domain-like"/>
    <property type="match status" value="1"/>
</dbReference>
<protein>
    <submittedName>
        <fullName evidence="5">GntR family transcriptional regulator</fullName>
    </submittedName>
</protein>
<dbReference type="Pfam" id="PF00392">
    <property type="entry name" value="GntR"/>
    <property type="match status" value="1"/>
</dbReference>
<comment type="caution">
    <text evidence="5">The sequence shown here is derived from an EMBL/GenBank/DDBJ whole genome shotgun (WGS) entry which is preliminary data.</text>
</comment>
<keyword evidence="2" id="KW-0238">DNA-binding</keyword>
<dbReference type="OrthoDB" id="5243844at2"/>
<dbReference type="PANTHER" id="PTHR43537">
    <property type="entry name" value="TRANSCRIPTIONAL REGULATOR, GNTR FAMILY"/>
    <property type="match status" value="1"/>
</dbReference>
<dbReference type="PANTHER" id="PTHR43537:SF45">
    <property type="entry name" value="GNTR FAMILY REGULATORY PROTEIN"/>
    <property type="match status" value="1"/>
</dbReference>
<sequence>MGKATVDQLARLLTNQIHLGELRPGEQLAEIALSTQLGVSRNTLREAFRVLARDGLVEHIPHRGVFVRTITEDIPDVYAFRRFVELGALDHVYRDHRVTTRCFYAMEKACDAAEAAASTSDWANVGAANSDFHQAIVDLVGSQRLSELSRVVLTQARLLFLSTSDWKSAHKPFIDTNRRILAALQRDDVEQARILLSDYLLRSERLFSGQGV</sequence>
<dbReference type="EMBL" id="VOHM01000023">
    <property type="protein sequence ID" value="TWT23045.1"/>
    <property type="molecule type" value="Genomic_DNA"/>
</dbReference>
<dbReference type="GO" id="GO:0003700">
    <property type="term" value="F:DNA-binding transcription factor activity"/>
    <property type="evidence" value="ECO:0007669"/>
    <property type="project" value="InterPro"/>
</dbReference>
<dbReference type="InterPro" id="IPR036388">
    <property type="entry name" value="WH-like_DNA-bd_sf"/>
</dbReference>
<dbReference type="Gene3D" id="1.20.120.530">
    <property type="entry name" value="GntR ligand-binding domain-like"/>
    <property type="match status" value="1"/>
</dbReference>
<keyword evidence="1" id="KW-0805">Transcription regulation</keyword>
<organism evidence="5 6">
    <name type="scientific">Corynebacterium canis</name>
    <dbReference type="NCBI Taxonomy" id="679663"/>
    <lineage>
        <taxon>Bacteria</taxon>
        <taxon>Bacillati</taxon>
        <taxon>Actinomycetota</taxon>
        <taxon>Actinomycetes</taxon>
        <taxon>Mycobacteriales</taxon>
        <taxon>Corynebacteriaceae</taxon>
        <taxon>Corynebacterium</taxon>
    </lineage>
</organism>
<feature type="domain" description="HTH gntR-type" evidence="4">
    <location>
        <begin position="3"/>
        <end position="70"/>
    </location>
</feature>
<dbReference type="GO" id="GO:0003677">
    <property type="term" value="F:DNA binding"/>
    <property type="evidence" value="ECO:0007669"/>
    <property type="project" value="UniProtKB-KW"/>
</dbReference>
<evidence type="ECO:0000256" key="2">
    <source>
        <dbReference type="ARBA" id="ARBA00023125"/>
    </source>
</evidence>
<proteinExistence type="predicted"/>
<dbReference type="PROSITE" id="PS50949">
    <property type="entry name" value="HTH_GNTR"/>
    <property type="match status" value="1"/>
</dbReference>
<evidence type="ECO:0000259" key="4">
    <source>
        <dbReference type="PROSITE" id="PS50949"/>
    </source>
</evidence>
<dbReference type="AlphaFoldDB" id="A0A5C5UBP1"/>
<reference evidence="5 6" key="1">
    <citation type="submission" date="2019-08" db="EMBL/GenBank/DDBJ databases">
        <authorList>
            <person name="Lei W."/>
        </authorList>
    </citation>
    <scope>NUCLEOTIDE SEQUENCE [LARGE SCALE GENOMIC DNA]</scope>
    <source>
        <strain evidence="5 6">CCUG 58627</strain>
    </source>
</reference>